<dbReference type="Proteomes" id="UP000469011">
    <property type="component" value="Unassembled WGS sequence"/>
</dbReference>
<accession>A0A6N9T8W5</accession>
<keyword evidence="2" id="KW-1185">Reference proteome</keyword>
<evidence type="ECO:0000313" key="1">
    <source>
        <dbReference type="EMBL" id="NDW07730.1"/>
    </source>
</evidence>
<sequence length="422" mass="46642">MDTQAAESGRGRRRQIAATARASKLVTTRRKPTIFVLHNTRASCSLFGLERQPASHLPVWFALGQGTNYIKIDRWCRWEVCSAMLFLPDPQGALRITQDINERLADSLDAMAKAVSKAGVLSHKALTVGRSIRARRQIAPDYFARYFEILKAVEADDIPRSVHLLEDLSEIVEHGMGPSPSSNRRHANLGALEVFSWADLDPKRRLRYAGLFAAEDAETLSLLAPPAEEVERMREEIDTALQRLDRHLPAFAAEIRVLLSEIVMCRAAERESSFAGASTFYIWGAVFMNPAAYEGGLAVIQGLVIESTHALLYGLSEGGSFLRDQSPRVVRLVGGQEPDPVDGTFHSAVVAARLHYVLQQLMDKRALDAAEAARARELSAHSLNRFIECDAALGDESRFADIGRAVLRETRQQLQISSSKAA</sequence>
<proteinExistence type="predicted"/>
<dbReference type="EMBL" id="JAAAMG010000037">
    <property type="protein sequence ID" value="NDW07730.1"/>
    <property type="molecule type" value="Genomic_DNA"/>
</dbReference>
<name>A0A6N9T8W5_9HYPH</name>
<organism evidence="1 2">
    <name type="scientific">Jiella pacifica</name>
    <dbReference type="NCBI Taxonomy" id="2696469"/>
    <lineage>
        <taxon>Bacteria</taxon>
        <taxon>Pseudomonadati</taxon>
        <taxon>Pseudomonadota</taxon>
        <taxon>Alphaproteobacteria</taxon>
        <taxon>Hyphomicrobiales</taxon>
        <taxon>Aurantimonadaceae</taxon>
        <taxon>Jiella</taxon>
    </lineage>
</organism>
<evidence type="ECO:0000313" key="2">
    <source>
        <dbReference type="Proteomes" id="UP000469011"/>
    </source>
</evidence>
<evidence type="ECO:0008006" key="3">
    <source>
        <dbReference type="Google" id="ProtNLM"/>
    </source>
</evidence>
<dbReference type="AlphaFoldDB" id="A0A6N9T8W5"/>
<dbReference type="InterPro" id="IPR026337">
    <property type="entry name" value="AKG_HExxH"/>
</dbReference>
<dbReference type="NCBIfam" id="TIGR04267">
    <property type="entry name" value="mod_HExxH"/>
    <property type="match status" value="1"/>
</dbReference>
<gene>
    <name evidence="1" type="ORF">GTK09_25295</name>
</gene>
<comment type="caution">
    <text evidence="1">The sequence shown here is derived from an EMBL/GenBank/DDBJ whole genome shotgun (WGS) entry which is preliminary data.</text>
</comment>
<dbReference type="RefSeq" id="WP_163466188.1">
    <property type="nucleotide sequence ID" value="NZ_JAAAMG010000037.1"/>
</dbReference>
<reference evidence="1 2" key="1">
    <citation type="submission" date="2020-01" db="EMBL/GenBank/DDBJ databases">
        <title>Jiella pacifica sp. nov.</title>
        <authorList>
            <person name="Xue Z."/>
            <person name="Zhu S."/>
            <person name="Chen J."/>
            <person name="Yang J."/>
        </authorList>
    </citation>
    <scope>NUCLEOTIDE SEQUENCE [LARGE SCALE GENOMIC DNA]</scope>
    <source>
        <strain evidence="1 2">40Bstr34</strain>
    </source>
</reference>
<protein>
    <recommendedName>
        <fullName evidence="3">HEXXH motif-containing protein</fullName>
    </recommendedName>
</protein>